<evidence type="ECO:0000256" key="4">
    <source>
        <dbReference type="ARBA" id="ARBA00023157"/>
    </source>
</evidence>
<proteinExistence type="evidence at transcript level"/>
<keyword evidence="5" id="KW-0676">Redox-active center</keyword>
<dbReference type="Pfam" id="PF00085">
    <property type="entry name" value="Thioredoxin"/>
    <property type="match status" value="1"/>
</dbReference>
<keyword evidence="2" id="KW-0813">Transport</keyword>
<dbReference type="GO" id="GO:0015035">
    <property type="term" value="F:protein-disulfide reductase activity"/>
    <property type="evidence" value="ECO:0007669"/>
    <property type="project" value="InterPro"/>
</dbReference>
<protein>
    <submittedName>
        <fullName evidence="7">Thioredoxin 2</fullName>
    </submittedName>
</protein>
<dbReference type="FunFam" id="3.40.30.10:FF:000001">
    <property type="entry name" value="Thioredoxin"/>
    <property type="match status" value="1"/>
</dbReference>
<dbReference type="PRINTS" id="PR00421">
    <property type="entry name" value="THIOREDOXIN"/>
</dbReference>
<feature type="domain" description="Thioredoxin" evidence="6">
    <location>
        <begin position="26"/>
        <end position="139"/>
    </location>
</feature>
<accession>A9QQB0</accession>
<keyword evidence="3" id="KW-0249">Electron transport</keyword>
<dbReference type="EMBL" id="EU247196">
    <property type="protein sequence ID" value="ABX75495.1"/>
    <property type="molecule type" value="mRNA"/>
</dbReference>
<comment type="similarity">
    <text evidence="1">Belongs to the thioredoxin family.</text>
</comment>
<evidence type="ECO:0000256" key="3">
    <source>
        <dbReference type="ARBA" id="ARBA00022982"/>
    </source>
</evidence>
<reference evidence="7" key="1">
    <citation type="submission" date="2007-10" db="EMBL/GenBank/DDBJ databases">
        <title>Transcriptome analysis of the venom gland of the Chinese wolf spider Lycosa Singoriensis.</title>
        <authorList>
            <person name="Zhang Y."/>
            <person name="Liang S."/>
        </authorList>
    </citation>
    <scope>NUCLEOTIDE SEQUENCE</scope>
    <source>
        <tissue evidence="7">Venom gland</tissue>
    </source>
</reference>
<dbReference type="NCBIfam" id="TIGR01068">
    <property type="entry name" value="thioredoxin"/>
    <property type="match status" value="1"/>
</dbReference>
<dbReference type="AlphaFoldDB" id="A9QQB0"/>
<name>A9QQB0_LYCSI</name>
<dbReference type="PANTHER" id="PTHR43601:SF3">
    <property type="entry name" value="THIOREDOXIN, MITOCHONDRIAL"/>
    <property type="match status" value="1"/>
</dbReference>
<dbReference type="InterPro" id="IPR036249">
    <property type="entry name" value="Thioredoxin-like_sf"/>
</dbReference>
<evidence type="ECO:0000259" key="6">
    <source>
        <dbReference type="PROSITE" id="PS51352"/>
    </source>
</evidence>
<dbReference type="SUPFAM" id="SSF52833">
    <property type="entry name" value="Thioredoxin-like"/>
    <property type="match status" value="1"/>
</dbReference>
<keyword evidence="4" id="KW-1015">Disulfide bond</keyword>
<dbReference type="PANTHER" id="PTHR43601">
    <property type="entry name" value="THIOREDOXIN, MITOCHONDRIAL"/>
    <property type="match status" value="1"/>
</dbReference>
<dbReference type="CDD" id="cd02947">
    <property type="entry name" value="TRX_family"/>
    <property type="match status" value="1"/>
</dbReference>
<dbReference type="GO" id="GO:0005739">
    <property type="term" value="C:mitochondrion"/>
    <property type="evidence" value="ECO:0007669"/>
    <property type="project" value="TreeGrafter"/>
</dbReference>
<dbReference type="Gene3D" id="3.40.30.10">
    <property type="entry name" value="Glutaredoxin"/>
    <property type="match status" value="1"/>
</dbReference>
<organism evidence="7">
    <name type="scientific">Lycosa singoriensis</name>
    <name type="common">Wolf spider</name>
    <name type="synonym">Aranea singoriensis</name>
    <dbReference type="NCBI Taxonomy" id="434756"/>
    <lineage>
        <taxon>Eukaryota</taxon>
        <taxon>Metazoa</taxon>
        <taxon>Ecdysozoa</taxon>
        <taxon>Arthropoda</taxon>
        <taxon>Chelicerata</taxon>
        <taxon>Arachnida</taxon>
        <taxon>Araneae</taxon>
        <taxon>Araneomorphae</taxon>
        <taxon>Entelegynae</taxon>
        <taxon>Lycosoidea</taxon>
        <taxon>Lycosidae</taxon>
        <taxon>Lycosa</taxon>
    </lineage>
</organism>
<dbReference type="InterPro" id="IPR013766">
    <property type="entry name" value="Thioredoxin_domain"/>
</dbReference>
<evidence type="ECO:0000256" key="1">
    <source>
        <dbReference type="ARBA" id="ARBA00008987"/>
    </source>
</evidence>
<evidence type="ECO:0000256" key="2">
    <source>
        <dbReference type="ARBA" id="ARBA00022448"/>
    </source>
</evidence>
<sequence>MAFLVCRVINHCYKVNRKFTFNRLLSVTSASRKIFKIQDENDFEERVIKSEVPVIIDFQATWCGPCKLLEPRLENIIGSRNNKVHLAKVDIDANAELAMKYDVQAVPHVVGFKNGQAQSSFIGLKDEDQIESFVDKLIGE</sequence>
<dbReference type="InterPro" id="IPR005746">
    <property type="entry name" value="Thioredoxin"/>
</dbReference>
<evidence type="ECO:0000256" key="5">
    <source>
        <dbReference type="ARBA" id="ARBA00023284"/>
    </source>
</evidence>
<dbReference type="PROSITE" id="PS51352">
    <property type="entry name" value="THIOREDOXIN_2"/>
    <property type="match status" value="1"/>
</dbReference>
<evidence type="ECO:0000313" key="7">
    <source>
        <dbReference type="EMBL" id="ABX75495.1"/>
    </source>
</evidence>
<dbReference type="GO" id="GO:0045454">
    <property type="term" value="P:cell redox homeostasis"/>
    <property type="evidence" value="ECO:0007669"/>
    <property type="project" value="TreeGrafter"/>
</dbReference>